<evidence type="ECO:0000256" key="2">
    <source>
        <dbReference type="ARBA" id="ARBA00022795"/>
    </source>
</evidence>
<comment type="function">
    <text evidence="5">Acts as an anti-CsrA protein, binds CsrA and prevents it from repressing translation of its target genes, one of which is flagellin. Binds to flagellin and participates in the assembly of the flagellum.</text>
</comment>
<evidence type="ECO:0000313" key="7">
    <source>
        <dbReference type="Proteomes" id="UP000242520"/>
    </source>
</evidence>
<evidence type="ECO:0000313" key="6">
    <source>
        <dbReference type="EMBL" id="SHH20118.1"/>
    </source>
</evidence>
<keyword evidence="6" id="KW-0966">Cell projection</keyword>
<dbReference type="PANTHER" id="PTHR39190">
    <property type="entry name" value="FLAGELLAR ASSEMBLY FACTOR FLIW"/>
    <property type="match status" value="1"/>
</dbReference>
<comment type="subunit">
    <text evidence="5">Interacts with translational regulator CsrA and flagellin(s).</text>
</comment>
<dbReference type="Pfam" id="PF02623">
    <property type="entry name" value="FliW"/>
    <property type="match status" value="1"/>
</dbReference>
<dbReference type="GO" id="GO:0006417">
    <property type="term" value="P:regulation of translation"/>
    <property type="evidence" value="ECO:0007669"/>
    <property type="project" value="UniProtKB-KW"/>
</dbReference>
<keyword evidence="4 5" id="KW-0143">Chaperone</keyword>
<keyword evidence="2 5" id="KW-1005">Bacterial flagellum biogenesis</keyword>
<dbReference type="InterPro" id="IPR024046">
    <property type="entry name" value="Flagellar_assmbl_FliW_dom_sf"/>
</dbReference>
<keyword evidence="1 5" id="KW-0963">Cytoplasm</keyword>
<sequence>MLKTKNFGEIEVDESKIINFEDGIPGFEHLKKFFIIKDEEFVIDYLQSIEEDITFPIINPFLVNTEYEFEIPENTVNKLEIEDIKDVSIYTVVVIPENIKEMRTNLQAPIIINNKNKKGKQLILDERYPLRYMIFEKVGA</sequence>
<name>A0A1M5R1R9_9FIRM</name>
<evidence type="ECO:0000256" key="3">
    <source>
        <dbReference type="ARBA" id="ARBA00022845"/>
    </source>
</evidence>
<dbReference type="HAMAP" id="MF_01185">
    <property type="entry name" value="FliW"/>
    <property type="match status" value="1"/>
</dbReference>
<dbReference type="InterPro" id="IPR003775">
    <property type="entry name" value="Flagellar_assembly_factor_FliW"/>
</dbReference>
<gene>
    <name evidence="5" type="primary">fliW</name>
    <name evidence="6" type="ORF">SAMN02744040_01196</name>
</gene>
<keyword evidence="6" id="KW-0282">Flagellum</keyword>
<comment type="similarity">
    <text evidence="5">Belongs to the FliW family.</text>
</comment>
<dbReference type="PANTHER" id="PTHR39190:SF1">
    <property type="entry name" value="FLAGELLAR ASSEMBLY FACTOR FLIW"/>
    <property type="match status" value="1"/>
</dbReference>
<dbReference type="EMBL" id="FQXH01000010">
    <property type="protein sequence ID" value="SHH20118.1"/>
    <property type="molecule type" value="Genomic_DNA"/>
</dbReference>
<keyword evidence="6" id="KW-0969">Cilium</keyword>
<keyword evidence="3 5" id="KW-0810">Translation regulation</keyword>
<dbReference type="SUPFAM" id="SSF141457">
    <property type="entry name" value="BH3618-like"/>
    <property type="match status" value="1"/>
</dbReference>
<dbReference type="NCBIfam" id="NF009793">
    <property type="entry name" value="PRK13285.1-1"/>
    <property type="match status" value="1"/>
</dbReference>
<organism evidence="6 7">
    <name type="scientific">Tepidibacter thalassicus DSM 15285</name>
    <dbReference type="NCBI Taxonomy" id="1123350"/>
    <lineage>
        <taxon>Bacteria</taxon>
        <taxon>Bacillati</taxon>
        <taxon>Bacillota</taxon>
        <taxon>Clostridia</taxon>
        <taxon>Peptostreptococcales</taxon>
        <taxon>Peptostreptococcaceae</taxon>
        <taxon>Tepidibacter</taxon>
    </lineage>
</organism>
<proteinExistence type="inferred from homology"/>
<protein>
    <recommendedName>
        <fullName evidence="5">Flagellar assembly factor FliW</fullName>
    </recommendedName>
</protein>
<evidence type="ECO:0000256" key="1">
    <source>
        <dbReference type="ARBA" id="ARBA00022490"/>
    </source>
</evidence>
<evidence type="ECO:0000256" key="5">
    <source>
        <dbReference type="HAMAP-Rule" id="MF_01185"/>
    </source>
</evidence>
<accession>A0A1M5R1R9</accession>
<dbReference type="AlphaFoldDB" id="A0A1M5R1R9"/>
<dbReference type="STRING" id="1123350.SAMN02744040_01196"/>
<reference evidence="7" key="1">
    <citation type="submission" date="2016-11" db="EMBL/GenBank/DDBJ databases">
        <authorList>
            <person name="Varghese N."/>
            <person name="Submissions S."/>
        </authorList>
    </citation>
    <scope>NUCLEOTIDE SEQUENCE [LARGE SCALE GENOMIC DNA]</scope>
    <source>
        <strain evidence="7">DSM 15285</strain>
    </source>
</reference>
<comment type="subcellular location">
    <subcellularLocation>
        <location evidence="5">Cytoplasm</location>
    </subcellularLocation>
</comment>
<keyword evidence="7" id="KW-1185">Reference proteome</keyword>
<dbReference type="Gene3D" id="2.30.290.10">
    <property type="entry name" value="BH3618-like"/>
    <property type="match status" value="1"/>
</dbReference>
<evidence type="ECO:0000256" key="4">
    <source>
        <dbReference type="ARBA" id="ARBA00023186"/>
    </source>
</evidence>
<dbReference type="Proteomes" id="UP000242520">
    <property type="component" value="Unassembled WGS sequence"/>
</dbReference>
<dbReference type="GO" id="GO:0044780">
    <property type="term" value="P:bacterial-type flagellum assembly"/>
    <property type="evidence" value="ECO:0007669"/>
    <property type="project" value="UniProtKB-UniRule"/>
</dbReference>
<dbReference type="GO" id="GO:0005737">
    <property type="term" value="C:cytoplasm"/>
    <property type="evidence" value="ECO:0007669"/>
    <property type="project" value="UniProtKB-SubCell"/>
</dbReference>